<proteinExistence type="predicted"/>
<feature type="domain" description="BTB" evidence="2">
    <location>
        <begin position="183"/>
        <end position="248"/>
    </location>
</feature>
<dbReference type="PANTHER" id="PTHR22744">
    <property type="entry name" value="HELIX LOOP HELIX PROTEIN 21-RELATED"/>
    <property type="match status" value="1"/>
</dbReference>
<dbReference type="Gene3D" id="3.30.710.10">
    <property type="entry name" value="Potassium Channel Kv1.1, Chain A"/>
    <property type="match status" value="1"/>
</dbReference>
<dbReference type="EMBL" id="CANHGI010000001">
    <property type="protein sequence ID" value="CAI5438051.1"/>
    <property type="molecule type" value="Genomic_DNA"/>
</dbReference>
<dbReference type="Proteomes" id="UP001152747">
    <property type="component" value="Unassembled WGS sequence"/>
</dbReference>
<feature type="region of interest" description="Disordered" evidence="1">
    <location>
        <begin position="1"/>
        <end position="22"/>
    </location>
</feature>
<dbReference type="SMART" id="SM00225">
    <property type="entry name" value="BTB"/>
    <property type="match status" value="1"/>
</dbReference>
<reference evidence="3" key="1">
    <citation type="submission" date="2022-11" db="EMBL/GenBank/DDBJ databases">
        <authorList>
            <person name="Kikuchi T."/>
        </authorList>
    </citation>
    <scope>NUCLEOTIDE SEQUENCE</scope>
    <source>
        <strain evidence="3">PS1010</strain>
    </source>
</reference>
<dbReference type="AlphaFoldDB" id="A0A9P1MSD3"/>
<dbReference type="CDD" id="cd18186">
    <property type="entry name" value="BTB_POZ_ZBTB_KLHL-like"/>
    <property type="match status" value="1"/>
</dbReference>
<dbReference type="Pfam" id="PF00651">
    <property type="entry name" value="BTB"/>
    <property type="match status" value="1"/>
</dbReference>
<organism evidence="3 4">
    <name type="scientific">Caenorhabditis angaria</name>
    <dbReference type="NCBI Taxonomy" id="860376"/>
    <lineage>
        <taxon>Eukaryota</taxon>
        <taxon>Metazoa</taxon>
        <taxon>Ecdysozoa</taxon>
        <taxon>Nematoda</taxon>
        <taxon>Chromadorea</taxon>
        <taxon>Rhabditida</taxon>
        <taxon>Rhabditina</taxon>
        <taxon>Rhabditomorpha</taxon>
        <taxon>Rhabditoidea</taxon>
        <taxon>Rhabditidae</taxon>
        <taxon>Peloderinae</taxon>
        <taxon>Caenorhabditis</taxon>
    </lineage>
</organism>
<dbReference type="PANTHER" id="PTHR22744:SF17">
    <property type="entry name" value="BTB DOMAIN-CONTAINING PROTEIN"/>
    <property type="match status" value="1"/>
</dbReference>
<accession>A0A9P1MSD3</accession>
<evidence type="ECO:0000259" key="2">
    <source>
        <dbReference type="PROSITE" id="PS50097"/>
    </source>
</evidence>
<evidence type="ECO:0000313" key="3">
    <source>
        <dbReference type="EMBL" id="CAI5438051.1"/>
    </source>
</evidence>
<comment type="caution">
    <text evidence="3">The sequence shown here is derived from an EMBL/GenBank/DDBJ whole genome shotgun (WGS) entry which is preliminary data.</text>
</comment>
<feature type="compositionally biased region" description="Low complexity" evidence="1">
    <location>
        <begin position="9"/>
        <end position="18"/>
    </location>
</feature>
<dbReference type="InterPro" id="IPR000210">
    <property type="entry name" value="BTB/POZ_dom"/>
</dbReference>
<gene>
    <name evidence="3" type="ORF">CAMP_LOCUS688</name>
</gene>
<dbReference type="InterPro" id="IPR011333">
    <property type="entry name" value="SKP1/BTB/POZ_sf"/>
</dbReference>
<sequence>MMTRKRKAAAAAAETQEQPVRMKRDNQVIETQPKIRNEVRLQCTIADFSKKLLPQGNFNSEPMVIDNLVWKFFVARNLIDGVDCLDVFLVCDMNQLENADQCVCVAEGHVCLIQQTINIPPPRVNFQSPYTTYNSALPVHIPHIRFVFEDVLRIALHQNDSIIICATFDYKFYDFSKYIRNYTDVTLCANGKHFFVNKGLLSSYSKFFFDLFYTQDNSDFMIDLEDIQNADLSLLLANLLCNPISVDIMERILPLAYKFDVLHLKKHCERAFIFSRKFSMSIETLQYIEKYDLEEAMKYYLMNINPRAMKPMLKSEEFNNNLKESTKLRVFASLLDHF</sequence>
<evidence type="ECO:0000313" key="4">
    <source>
        <dbReference type="Proteomes" id="UP001152747"/>
    </source>
</evidence>
<keyword evidence="4" id="KW-1185">Reference proteome</keyword>
<evidence type="ECO:0000256" key="1">
    <source>
        <dbReference type="SAM" id="MobiDB-lite"/>
    </source>
</evidence>
<protein>
    <recommendedName>
        <fullName evidence="2">BTB domain-containing protein</fullName>
    </recommendedName>
</protein>
<dbReference type="SUPFAM" id="SSF54695">
    <property type="entry name" value="POZ domain"/>
    <property type="match status" value="1"/>
</dbReference>
<dbReference type="PROSITE" id="PS50097">
    <property type="entry name" value="BTB"/>
    <property type="match status" value="1"/>
</dbReference>
<name>A0A9P1MSD3_9PELO</name>